<evidence type="ECO:0000256" key="2">
    <source>
        <dbReference type="ARBA" id="ARBA00022692"/>
    </source>
</evidence>
<dbReference type="InterPro" id="IPR036770">
    <property type="entry name" value="Ankyrin_rpt-contain_sf"/>
</dbReference>
<dbReference type="EnsemblPlants" id="AUR62009245-RA">
    <property type="protein sequence ID" value="AUR62009245-RA:cds"/>
    <property type="gene ID" value="AUR62009245"/>
</dbReference>
<dbReference type="Pfam" id="PF12796">
    <property type="entry name" value="Ank_2"/>
    <property type="match status" value="2"/>
</dbReference>
<dbReference type="SMR" id="A0A803LBK6"/>
<keyword evidence="4 8" id="KW-1133">Transmembrane helix</keyword>
<evidence type="ECO:0000256" key="6">
    <source>
        <dbReference type="ARBA" id="ARBA00023136"/>
    </source>
</evidence>
<keyword evidence="11" id="KW-1185">Reference proteome</keyword>
<organism evidence="10 11">
    <name type="scientific">Chenopodium quinoa</name>
    <name type="common">Quinoa</name>
    <dbReference type="NCBI Taxonomy" id="63459"/>
    <lineage>
        <taxon>Eukaryota</taxon>
        <taxon>Viridiplantae</taxon>
        <taxon>Streptophyta</taxon>
        <taxon>Embryophyta</taxon>
        <taxon>Tracheophyta</taxon>
        <taxon>Spermatophyta</taxon>
        <taxon>Magnoliopsida</taxon>
        <taxon>eudicotyledons</taxon>
        <taxon>Gunneridae</taxon>
        <taxon>Pentapetalae</taxon>
        <taxon>Caryophyllales</taxon>
        <taxon>Chenopodiaceae</taxon>
        <taxon>Chenopodioideae</taxon>
        <taxon>Atripliceae</taxon>
        <taxon>Chenopodium</taxon>
    </lineage>
</organism>
<dbReference type="PROSITE" id="PS50297">
    <property type="entry name" value="ANK_REP_REGION"/>
    <property type="match status" value="2"/>
</dbReference>
<dbReference type="PANTHER" id="PTHR24186:SF37">
    <property type="entry name" value="PGG DOMAIN-CONTAINING PROTEIN"/>
    <property type="match status" value="1"/>
</dbReference>
<keyword evidence="6 8" id="KW-0472">Membrane</keyword>
<keyword evidence="5 7" id="KW-0040">ANK repeat</keyword>
<evidence type="ECO:0000313" key="11">
    <source>
        <dbReference type="Proteomes" id="UP000596660"/>
    </source>
</evidence>
<evidence type="ECO:0000256" key="5">
    <source>
        <dbReference type="ARBA" id="ARBA00023043"/>
    </source>
</evidence>
<dbReference type="Pfam" id="PF13962">
    <property type="entry name" value="PGG"/>
    <property type="match status" value="1"/>
</dbReference>
<sequence length="508" mass="56376">MAGQQAERPHSLATELHDAALNGDVPSLLNLLERDSVVLDQWINDKLAKFMHPPLAANSVTRLLNAALEGDVPSLLSLFQQDPLILDRCIIQNSGLPLHVAAKAGHLEFLSEILRRKPELAEEVDQSKGLSPLHIASTKGHLEIVRLLLAVKPSMCFARDRDGMNPVHVAAVNGQVQVLDELFRAMPEATRERTTGGENVLHLCVKHNQPDALRFLIDVTNDDELLNSRDSDGNTVLHLAVVAKQVEMVTLLLEHKRIDINAVNIKGLTALDSHLLRRRKVKMYYCYHQAVIKWGDDDEIGPSLENSKALRAQDALYIKNKDKTITNQSNALMVAASVIASIAFEVVISPPGGFWQEDSPKGTSYSESHEAGRYIQEKMVAWVYLVVSNTIALASSLSVILLLISGFPNTRLFVVVLRITIWIAVTATVVTYFLSVEISTTAEYECTTFKVPIYTLLAWICLMAIVVLAHAQNFLVKFIIKQPTLRSFFIKWFNPICCVCTTGAIDHV</sequence>
<proteinExistence type="predicted"/>
<feature type="domain" description="PGG" evidence="9">
    <location>
        <begin position="323"/>
        <end position="436"/>
    </location>
</feature>
<feature type="transmembrane region" description="Helical" evidence="8">
    <location>
        <begin position="453"/>
        <end position="476"/>
    </location>
</feature>
<dbReference type="Gene3D" id="1.25.40.20">
    <property type="entry name" value="Ankyrin repeat-containing domain"/>
    <property type="match status" value="2"/>
</dbReference>
<evidence type="ECO:0000313" key="10">
    <source>
        <dbReference type="EnsemblPlants" id="AUR62009245-RA:cds"/>
    </source>
</evidence>
<dbReference type="RefSeq" id="XP_021739128.1">
    <property type="nucleotide sequence ID" value="XM_021883436.1"/>
</dbReference>
<evidence type="ECO:0000256" key="8">
    <source>
        <dbReference type="SAM" id="Phobius"/>
    </source>
</evidence>
<dbReference type="InterPro" id="IPR026961">
    <property type="entry name" value="PGG_dom"/>
</dbReference>
<reference evidence="10" key="1">
    <citation type="journal article" date="2017" name="Nature">
        <title>The genome of Chenopodium quinoa.</title>
        <authorList>
            <person name="Jarvis D.E."/>
            <person name="Ho Y.S."/>
            <person name="Lightfoot D.J."/>
            <person name="Schmoeckel S.M."/>
            <person name="Li B."/>
            <person name="Borm T.J.A."/>
            <person name="Ohyanagi H."/>
            <person name="Mineta K."/>
            <person name="Michell C.T."/>
            <person name="Saber N."/>
            <person name="Kharbatia N.M."/>
            <person name="Rupper R.R."/>
            <person name="Sharp A.R."/>
            <person name="Dally N."/>
            <person name="Boughton B.A."/>
            <person name="Woo Y.H."/>
            <person name="Gao G."/>
            <person name="Schijlen E.G.W.M."/>
            <person name="Guo X."/>
            <person name="Momin A.A."/>
            <person name="Negrao S."/>
            <person name="Al-Babili S."/>
            <person name="Gehring C."/>
            <person name="Roessner U."/>
            <person name="Jung C."/>
            <person name="Murphy K."/>
            <person name="Arold S.T."/>
            <person name="Gojobori T."/>
            <person name="van der Linden C.G."/>
            <person name="van Loo E.N."/>
            <person name="Jellen E.N."/>
            <person name="Maughan P.J."/>
            <person name="Tester M."/>
        </authorList>
    </citation>
    <scope>NUCLEOTIDE SEQUENCE [LARGE SCALE GENOMIC DNA]</scope>
    <source>
        <strain evidence="10">cv. PI 614886</strain>
    </source>
</reference>
<dbReference type="SMART" id="SM00248">
    <property type="entry name" value="ANK"/>
    <property type="match status" value="6"/>
</dbReference>
<dbReference type="OrthoDB" id="1585477at2759"/>
<evidence type="ECO:0000256" key="1">
    <source>
        <dbReference type="ARBA" id="ARBA00004141"/>
    </source>
</evidence>
<evidence type="ECO:0000256" key="7">
    <source>
        <dbReference type="PROSITE-ProRule" id="PRU00023"/>
    </source>
</evidence>
<feature type="repeat" description="ANK" evidence="7">
    <location>
        <begin position="232"/>
        <end position="255"/>
    </location>
</feature>
<keyword evidence="2 8" id="KW-0812">Transmembrane</keyword>
<dbReference type="PROSITE" id="PS50088">
    <property type="entry name" value="ANK_REPEAT"/>
    <property type="match status" value="2"/>
</dbReference>
<dbReference type="AlphaFoldDB" id="A0A803LBK6"/>
<comment type="subcellular location">
    <subcellularLocation>
        <location evidence="1">Membrane</location>
        <topology evidence="1">Multi-pass membrane protein</topology>
    </subcellularLocation>
</comment>
<dbReference type="OMA" id="WICLMAI"/>
<feature type="repeat" description="ANK" evidence="7">
    <location>
        <begin position="128"/>
        <end position="149"/>
    </location>
</feature>
<dbReference type="SUPFAM" id="SSF48403">
    <property type="entry name" value="Ankyrin repeat"/>
    <property type="match status" value="1"/>
</dbReference>
<dbReference type="PANTHER" id="PTHR24186">
    <property type="entry name" value="PROTEIN PHOSPHATASE 1 REGULATORY SUBUNIT"/>
    <property type="match status" value="1"/>
</dbReference>
<dbReference type="KEGG" id="cqi:110705546"/>
<gene>
    <name evidence="10" type="primary">LOC110705546</name>
</gene>
<feature type="transmembrane region" description="Helical" evidence="8">
    <location>
        <begin position="381"/>
        <end position="405"/>
    </location>
</feature>
<evidence type="ECO:0000259" key="9">
    <source>
        <dbReference type="Pfam" id="PF13962"/>
    </source>
</evidence>
<dbReference type="GO" id="GO:0005886">
    <property type="term" value="C:plasma membrane"/>
    <property type="evidence" value="ECO:0007669"/>
    <property type="project" value="TreeGrafter"/>
</dbReference>
<keyword evidence="3" id="KW-0677">Repeat</keyword>
<dbReference type="InterPro" id="IPR002110">
    <property type="entry name" value="Ankyrin_rpt"/>
</dbReference>
<name>A0A803LBK6_CHEQI</name>
<evidence type="ECO:0000256" key="3">
    <source>
        <dbReference type="ARBA" id="ARBA00022737"/>
    </source>
</evidence>
<dbReference type="Gramene" id="AUR62009245-RA">
    <property type="protein sequence ID" value="AUR62009245-RA:cds"/>
    <property type="gene ID" value="AUR62009245"/>
</dbReference>
<dbReference type="Proteomes" id="UP000596660">
    <property type="component" value="Unplaced"/>
</dbReference>
<reference evidence="10" key="2">
    <citation type="submission" date="2021-03" db="UniProtKB">
        <authorList>
            <consortium name="EnsemblPlants"/>
        </authorList>
    </citation>
    <scope>IDENTIFICATION</scope>
</reference>
<evidence type="ECO:0000256" key="4">
    <source>
        <dbReference type="ARBA" id="ARBA00022989"/>
    </source>
</evidence>
<protein>
    <recommendedName>
        <fullName evidence="9">PGG domain-containing protein</fullName>
    </recommendedName>
</protein>
<dbReference type="GeneID" id="110705546"/>
<accession>A0A803LBK6</accession>
<feature type="transmembrane region" description="Helical" evidence="8">
    <location>
        <begin position="412"/>
        <end position="433"/>
    </location>
</feature>